<feature type="region of interest" description="Disordered" evidence="1">
    <location>
        <begin position="270"/>
        <end position="291"/>
    </location>
</feature>
<sequence length="291" mass="32245">MRTRRERLSANILASIRERRRRGKAAGGASSEDAGEGLLIASYNVHKCVGVDGKFDPYRTKEVIREIAADVLALQEADTRFGERRGLLDLDWLERETGLLPVPLGGRSKAHGWHGNVILFREGLIRDVHQVKLPGLEPRGALMTELDLKDGSSLRVIAAHLGLLHRSRHQQTRMIIDLLRSRDDQPTVLMGDLNEWRLGDRSSLNTLTSIFGLPPAVPSFPSRLPVLALDRIMANRPEILGPVAAHDTPLARLASDHLPIKARVRLPNAEGVADERPENISHTIERDSSTS</sequence>
<feature type="compositionally biased region" description="Basic and acidic residues" evidence="1">
    <location>
        <begin position="273"/>
        <end position="291"/>
    </location>
</feature>
<comment type="caution">
    <text evidence="3">The sequence shown here is derived from an EMBL/GenBank/DDBJ whole genome shotgun (WGS) entry which is preliminary data.</text>
</comment>
<dbReference type="Gene3D" id="3.60.10.10">
    <property type="entry name" value="Endonuclease/exonuclease/phosphatase"/>
    <property type="match status" value="1"/>
</dbReference>
<dbReference type="EMBL" id="CABFWE030000001">
    <property type="protein sequence ID" value="CAD7023495.1"/>
    <property type="molecule type" value="Genomic_DNA"/>
</dbReference>
<dbReference type="Proteomes" id="UP000601041">
    <property type="component" value="Unassembled WGS sequence"/>
</dbReference>
<protein>
    <submittedName>
        <fullName evidence="3">Endonuclease</fullName>
    </submittedName>
</protein>
<accession>A0ABN7JBX6</accession>
<evidence type="ECO:0000313" key="3">
    <source>
        <dbReference type="EMBL" id="CAD7023495.1"/>
    </source>
</evidence>
<evidence type="ECO:0000313" key="4">
    <source>
        <dbReference type="Proteomes" id="UP000601041"/>
    </source>
</evidence>
<keyword evidence="3" id="KW-0378">Hydrolase</keyword>
<keyword evidence="3" id="KW-0540">Nuclease</keyword>
<keyword evidence="3" id="KW-0255">Endonuclease</keyword>
<feature type="domain" description="Endonuclease/exonuclease/phosphatase" evidence="2">
    <location>
        <begin position="41"/>
        <end position="257"/>
    </location>
</feature>
<dbReference type="SUPFAM" id="SSF56219">
    <property type="entry name" value="DNase I-like"/>
    <property type="match status" value="1"/>
</dbReference>
<dbReference type="PANTHER" id="PTHR14859">
    <property type="entry name" value="CALCOFLUOR WHITE HYPERSENSITIVE PROTEIN PRECURSOR"/>
    <property type="match status" value="1"/>
</dbReference>
<keyword evidence="4" id="KW-1185">Reference proteome</keyword>
<dbReference type="InterPro" id="IPR036691">
    <property type="entry name" value="Endo/exonu/phosph_ase_sf"/>
</dbReference>
<dbReference type="GO" id="GO:0004519">
    <property type="term" value="F:endonuclease activity"/>
    <property type="evidence" value="ECO:0007669"/>
    <property type="project" value="UniProtKB-KW"/>
</dbReference>
<dbReference type="PANTHER" id="PTHR14859:SF1">
    <property type="entry name" value="PGAP2-INTERACTING PROTEIN"/>
    <property type="match status" value="1"/>
</dbReference>
<reference evidence="3 4" key="1">
    <citation type="submission" date="2020-11" db="EMBL/GenBank/DDBJ databases">
        <authorList>
            <person name="Lassalle F."/>
        </authorList>
    </citation>
    <scope>NUCLEOTIDE SEQUENCE [LARGE SCALE GENOMIC DNA]</scope>
    <source>
        <strain evidence="3 4">AB21</strain>
    </source>
</reference>
<name>A0ABN7JBX6_9HYPH</name>
<dbReference type="RefSeq" id="WP_142586522.1">
    <property type="nucleotide sequence ID" value="NZ_CABFWE030000001.1"/>
</dbReference>
<dbReference type="InterPro" id="IPR005135">
    <property type="entry name" value="Endo/exonuclease/phosphatase"/>
</dbReference>
<evidence type="ECO:0000256" key="1">
    <source>
        <dbReference type="SAM" id="MobiDB-lite"/>
    </source>
</evidence>
<evidence type="ECO:0000259" key="2">
    <source>
        <dbReference type="Pfam" id="PF03372"/>
    </source>
</evidence>
<dbReference type="Pfam" id="PF03372">
    <property type="entry name" value="Exo_endo_phos"/>
    <property type="match status" value="1"/>
</dbReference>
<gene>
    <name evidence="3" type="ORF">RHAB21_00247</name>
</gene>
<dbReference type="InterPro" id="IPR051916">
    <property type="entry name" value="GPI-anchor_lipid_remodeler"/>
</dbReference>
<organism evidence="3 4">
    <name type="scientific">Pseudorhizobium halotolerans</name>
    <dbReference type="NCBI Taxonomy" id="1233081"/>
    <lineage>
        <taxon>Bacteria</taxon>
        <taxon>Pseudomonadati</taxon>
        <taxon>Pseudomonadota</taxon>
        <taxon>Alphaproteobacteria</taxon>
        <taxon>Hyphomicrobiales</taxon>
        <taxon>Rhizobiaceae</taxon>
        <taxon>Rhizobium/Agrobacterium group</taxon>
        <taxon>Pseudorhizobium</taxon>
    </lineage>
</organism>
<proteinExistence type="predicted"/>